<evidence type="ECO:0000313" key="1">
    <source>
        <dbReference type="EMBL" id="MFB2875497.1"/>
    </source>
</evidence>
<comment type="caution">
    <text evidence="1">The sequence shown here is derived from an EMBL/GenBank/DDBJ whole genome shotgun (WGS) entry which is preliminary data.</text>
</comment>
<dbReference type="PANTHER" id="PTHR34235:SF4">
    <property type="entry name" value="SLR0291 PROTEIN"/>
    <property type="match status" value="1"/>
</dbReference>
<accession>A0ABV4WY96</accession>
<organism evidence="1 2">
    <name type="scientific">Floridaenema aerugineum BLCC-F46</name>
    <dbReference type="NCBI Taxonomy" id="3153654"/>
    <lineage>
        <taxon>Bacteria</taxon>
        <taxon>Bacillati</taxon>
        <taxon>Cyanobacteriota</taxon>
        <taxon>Cyanophyceae</taxon>
        <taxon>Oscillatoriophycideae</taxon>
        <taxon>Aerosakkonematales</taxon>
        <taxon>Aerosakkonemataceae</taxon>
        <taxon>Floridanema</taxon>
        <taxon>Floridanema aerugineum</taxon>
    </lineage>
</organism>
<reference evidence="1 2" key="1">
    <citation type="submission" date="2024-09" db="EMBL/GenBank/DDBJ databases">
        <title>Floridaenema gen nov. (Aerosakkonemataceae, Aerosakkonematales ord. nov., Cyanobacteria) from benthic tropical and subtropical fresh waters, with the description of four new species.</title>
        <authorList>
            <person name="Moretto J.A."/>
            <person name="Berthold D.E."/>
            <person name="Lefler F.W."/>
            <person name="Huang I.-S."/>
            <person name="Laughinghouse H. IV."/>
        </authorList>
    </citation>
    <scope>NUCLEOTIDE SEQUENCE [LARGE SCALE GENOMIC DNA]</scope>
    <source>
        <strain evidence="1 2">BLCC-F46</strain>
    </source>
</reference>
<dbReference type="Pfam" id="PF01724">
    <property type="entry name" value="DUF29"/>
    <property type="match status" value="1"/>
</dbReference>
<sequence>MNLPPIDLYETDFYAWTQKQVQLLRQRDLNNLDIDNLIEEIESLGKQEKRELINRLGVLIGHLLKWEYQPNKRSKSWLRTIREQRRKITDLLQQNPSLKPYLDEAIKKAYLDGVDLAVEETDIGIQAFPAEISYTWEQIENQDFLPGLISENDQDWLKKSYGI</sequence>
<name>A0ABV4WY96_9CYAN</name>
<proteinExistence type="predicted"/>
<dbReference type="Gene3D" id="1.20.1220.20">
    <property type="entry name" value="Uncharcterised protein PF01724"/>
    <property type="match status" value="1"/>
</dbReference>
<gene>
    <name evidence="1" type="ORF">ACE1CC_01245</name>
</gene>
<dbReference type="InterPro" id="IPR002636">
    <property type="entry name" value="DUF29"/>
</dbReference>
<dbReference type="RefSeq" id="WP_413268659.1">
    <property type="nucleotide sequence ID" value="NZ_JBHFNQ010000013.1"/>
</dbReference>
<dbReference type="PANTHER" id="PTHR34235">
    <property type="entry name" value="SLR1203 PROTEIN-RELATED"/>
    <property type="match status" value="1"/>
</dbReference>
<keyword evidence="2" id="KW-1185">Reference proteome</keyword>
<dbReference type="EMBL" id="JBHFNQ010000013">
    <property type="protein sequence ID" value="MFB2875497.1"/>
    <property type="molecule type" value="Genomic_DNA"/>
</dbReference>
<protein>
    <submittedName>
        <fullName evidence="1">DUF29 domain-containing protein</fullName>
    </submittedName>
</protein>
<evidence type="ECO:0000313" key="2">
    <source>
        <dbReference type="Proteomes" id="UP001576774"/>
    </source>
</evidence>
<dbReference type="Proteomes" id="UP001576774">
    <property type="component" value="Unassembled WGS sequence"/>
</dbReference>